<dbReference type="PANTHER" id="PTHR43861:SF1">
    <property type="entry name" value="TRANS-ACONITATE 2-METHYLTRANSFERASE"/>
    <property type="match status" value="1"/>
</dbReference>
<reference evidence="2" key="2">
    <citation type="submission" date="2022-10" db="EMBL/GenBank/DDBJ databases">
        <authorList>
            <consortium name="ENA_rothamsted_submissions"/>
            <consortium name="culmorum"/>
            <person name="King R."/>
        </authorList>
    </citation>
    <scope>NUCLEOTIDE SEQUENCE</scope>
</reference>
<evidence type="ECO:0000313" key="2">
    <source>
        <dbReference type="EMBL" id="CAG9819633.1"/>
    </source>
</evidence>
<dbReference type="OrthoDB" id="66144at2759"/>
<dbReference type="Gene3D" id="3.40.50.150">
    <property type="entry name" value="Vaccinia Virus protein VP39"/>
    <property type="match status" value="1"/>
</dbReference>
<accession>A0A9N9SGQ8</accession>
<evidence type="ECO:0000259" key="1">
    <source>
        <dbReference type="Pfam" id="PF08241"/>
    </source>
</evidence>
<dbReference type="EMBL" id="OU896709">
    <property type="protein sequence ID" value="CAG9819633.1"/>
    <property type="molecule type" value="Genomic_DNA"/>
</dbReference>
<dbReference type="PANTHER" id="PTHR43861">
    <property type="entry name" value="TRANS-ACONITATE 2-METHYLTRANSFERASE-RELATED"/>
    <property type="match status" value="1"/>
</dbReference>
<feature type="domain" description="Methyltransferase type 11" evidence="1">
    <location>
        <begin position="40"/>
        <end position="137"/>
    </location>
</feature>
<reference evidence="2" key="1">
    <citation type="submission" date="2022-01" db="EMBL/GenBank/DDBJ databases">
        <authorList>
            <person name="King R."/>
        </authorList>
    </citation>
    <scope>NUCLEOTIDE SEQUENCE</scope>
</reference>
<evidence type="ECO:0000313" key="3">
    <source>
        <dbReference type="Proteomes" id="UP001153737"/>
    </source>
</evidence>
<dbReference type="InterPro" id="IPR013216">
    <property type="entry name" value="Methyltransf_11"/>
</dbReference>
<dbReference type="Pfam" id="PF08241">
    <property type="entry name" value="Methyltransf_11"/>
    <property type="match status" value="1"/>
</dbReference>
<gene>
    <name evidence="2" type="ORF">PHAECO_LOCUS7083</name>
</gene>
<sequence length="275" mass="32266">MDQAKLYSEFNNLQMRDDLYILEKYWHLIKLPKKAMKVMDVGSGDGKFTVKHLVEKIPKFEKLVAVDISESMTNFAKQNHVHENVEFLKFDIASQHIPDGFHNSFDYIFSFMCLHWVENQRAAFKNIFEFLKRGADFFAVFVVHNPLTIAVRDLLESSRWKHYNHDKYWPGFQYGTNPKEELQNLLTQTGFVNVRCHIEEMTYTFPNLESLDGFALSLNHVIVSEISIEDREDYIREYLRIVRTLPSVTIRKEDGEGDETATLAYKYFVAIGTKQ</sequence>
<dbReference type="Proteomes" id="UP001153737">
    <property type="component" value="Chromosome 3"/>
</dbReference>
<dbReference type="AlphaFoldDB" id="A0A9N9SGQ8"/>
<keyword evidence="3" id="KW-1185">Reference proteome</keyword>
<protein>
    <recommendedName>
        <fullName evidence="1">Methyltransferase type 11 domain-containing protein</fullName>
    </recommendedName>
</protein>
<organism evidence="2 3">
    <name type="scientific">Phaedon cochleariae</name>
    <name type="common">Mustard beetle</name>
    <dbReference type="NCBI Taxonomy" id="80249"/>
    <lineage>
        <taxon>Eukaryota</taxon>
        <taxon>Metazoa</taxon>
        <taxon>Ecdysozoa</taxon>
        <taxon>Arthropoda</taxon>
        <taxon>Hexapoda</taxon>
        <taxon>Insecta</taxon>
        <taxon>Pterygota</taxon>
        <taxon>Neoptera</taxon>
        <taxon>Endopterygota</taxon>
        <taxon>Coleoptera</taxon>
        <taxon>Polyphaga</taxon>
        <taxon>Cucujiformia</taxon>
        <taxon>Chrysomeloidea</taxon>
        <taxon>Chrysomelidae</taxon>
        <taxon>Chrysomelinae</taxon>
        <taxon>Chrysomelini</taxon>
        <taxon>Phaedon</taxon>
    </lineage>
</organism>
<dbReference type="SUPFAM" id="SSF53335">
    <property type="entry name" value="S-adenosyl-L-methionine-dependent methyltransferases"/>
    <property type="match status" value="1"/>
</dbReference>
<dbReference type="CDD" id="cd02440">
    <property type="entry name" value="AdoMet_MTases"/>
    <property type="match status" value="1"/>
</dbReference>
<name>A0A9N9SGQ8_PHACE</name>
<dbReference type="GO" id="GO:0008757">
    <property type="term" value="F:S-adenosylmethionine-dependent methyltransferase activity"/>
    <property type="evidence" value="ECO:0007669"/>
    <property type="project" value="InterPro"/>
</dbReference>
<dbReference type="InterPro" id="IPR029063">
    <property type="entry name" value="SAM-dependent_MTases_sf"/>
</dbReference>
<proteinExistence type="predicted"/>